<sequence>MAMAKGNNGVAAAVAVAVAIPVREEKLKIEVEKFESDISKKKNKMHRFPPSMRSLADDSRYAVPNLVAIGPYHRHHKHLREAEEVKRVAAHYFCTDSRNSVDAVYQKIVSVAADARSCYADDDDAVVKGISDEEFKAMMFYDGCFLMQWMRWYTGGDGEKKNTAQPQPLESWFSSMASIQRDVFLLENQIPWLVLEALMKLSTVSVDKFIAKIGATFYINLDLHGEPIFHLEKDITWPHLLGLLRCCVSGTVTEKEINKLPEGASSFALDSSAIEMGEIGIKLEASKTMELKDMGIKKCIFGAQLFLVPFLMDNTGTCWLVNMAALEECISEAWDAKCTIVSSYIAVLAMLMNREEDVHELRAKGLVCGKFSDRETLEFFKTLVKHVCLGPHYVRILAEIDAYKRNRWPLIAVHKFFHNNLKNIITVFTVVGVLVGVFKALLSIKQHRP</sequence>
<dbReference type="Proteomes" id="UP000729402">
    <property type="component" value="Unassembled WGS sequence"/>
</dbReference>
<dbReference type="PANTHER" id="PTHR31549:SF256">
    <property type="entry name" value="EXPRESSED PROTEIN"/>
    <property type="match status" value="1"/>
</dbReference>
<name>A0A8J5RBE8_ZIZPA</name>
<keyword evidence="1" id="KW-1133">Transmembrane helix</keyword>
<evidence type="ECO:0000256" key="1">
    <source>
        <dbReference type="SAM" id="Phobius"/>
    </source>
</evidence>
<evidence type="ECO:0000313" key="2">
    <source>
        <dbReference type="EMBL" id="KAG8046377.1"/>
    </source>
</evidence>
<reference evidence="2" key="2">
    <citation type="submission" date="2021-02" db="EMBL/GenBank/DDBJ databases">
        <authorList>
            <person name="Kimball J.A."/>
            <person name="Haas M.W."/>
            <person name="Macchietto M."/>
            <person name="Kono T."/>
            <person name="Duquette J."/>
            <person name="Shao M."/>
        </authorList>
    </citation>
    <scope>NUCLEOTIDE SEQUENCE</scope>
    <source>
        <tissue evidence="2">Fresh leaf tissue</tissue>
    </source>
</reference>
<gene>
    <name evidence="2" type="ORF">GUJ93_ZPchr0008g13354</name>
</gene>
<dbReference type="PANTHER" id="PTHR31549">
    <property type="entry name" value="PROTEIN, PUTATIVE (DUF247)-RELATED-RELATED"/>
    <property type="match status" value="1"/>
</dbReference>
<comment type="caution">
    <text evidence="2">The sequence shown here is derived from an EMBL/GenBank/DDBJ whole genome shotgun (WGS) entry which is preliminary data.</text>
</comment>
<reference evidence="2" key="1">
    <citation type="journal article" date="2021" name="bioRxiv">
        <title>Whole Genome Assembly and Annotation of Northern Wild Rice, Zizania palustris L., Supports a Whole Genome Duplication in the Zizania Genus.</title>
        <authorList>
            <person name="Haas M."/>
            <person name="Kono T."/>
            <person name="Macchietto M."/>
            <person name="Millas R."/>
            <person name="McGilp L."/>
            <person name="Shao M."/>
            <person name="Duquette J."/>
            <person name="Hirsch C.N."/>
            <person name="Kimball J."/>
        </authorList>
    </citation>
    <scope>NUCLEOTIDE SEQUENCE</scope>
    <source>
        <tissue evidence="2">Fresh leaf tissue</tissue>
    </source>
</reference>
<organism evidence="2 3">
    <name type="scientific">Zizania palustris</name>
    <name type="common">Northern wild rice</name>
    <dbReference type="NCBI Taxonomy" id="103762"/>
    <lineage>
        <taxon>Eukaryota</taxon>
        <taxon>Viridiplantae</taxon>
        <taxon>Streptophyta</taxon>
        <taxon>Embryophyta</taxon>
        <taxon>Tracheophyta</taxon>
        <taxon>Spermatophyta</taxon>
        <taxon>Magnoliopsida</taxon>
        <taxon>Liliopsida</taxon>
        <taxon>Poales</taxon>
        <taxon>Poaceae</taxon>
        <taxon>BOP clade</taxon>
        <taxon>Oryzoideae</taxon>
        <taxon>Oryzeae</taxon>
        <taxon>Zizaniinae</taxon>
        <taxon>Zizania</taxon>
    </lineage>
</organism>
<accession>A0A8J5RBE8</accession>
<dbReference type="InterPro" id="IPR004158">
    <property type="entry name" value="DUF247_pln"/>
</dbReference>
<keyword evidence="3" id="KW-1185">Reference proteome</keyword>
<evidence type="ECO:0000313" key="3">
    <source>
        <dbReference type="Proteomes" id="UP000729402"/>
    </source>
</evidence>
<protein>
    <submittedName>
        <fullName evidence="2">Uncharacterized protein</fullName>
    </submittedName>
</protein>
<feature type="transmembrane region" description="Helical" evidence="1">
    <location>
        <begin position="424"/>
        <end position="442"/>
    </location>
</feature>
<proteinExistence type="predicted"/>
<dbReference type="AlphaFoldDB" id="A0A8J5RBE8"/>
<keyword evidence="1" id="KW-0472">Membrane</keyword>
<dbReference type="EMBL" id="JAAALK010000290">
    <property type="protein sequence ID" value="KAG8046377.1"/>
    <property type="molecule type" value="Genomic_DNA"/>
</dbReference>
<dbReference type="Pfam" id="PF03140">
    <property type="entry name" value="DUF247"/>
    <property type="match status" value="1"/>
</dbReference>
<keyword evidence="1" id="KW-0812">Transmembrane</keyword>
<dbReference type="OrthoDB" id="1849062at2759"/>